<dbReference type="GO" id="GO:0031177">
    <property type="term" value="F:phosphopantetheine binding"/>
    <property type="evidence" value="ECO:0007669"/>
    <property type="project" value="TreeGrafter"/>
</dbReference>
<dbReference type="AlphaFoldDB" id="A0A6A5W631"/>
<evidence type="ECO:0000256" key="1">
    <source>
        <dbReference type="ARBA" id="ARBA00022598"/>
    </source>
</evidence>
<proteinExistence type="inferred from homology"/>
<dbReference type="EMBL" id="ML977732">
    <property type="protein sequence ID" value="KAF1993096.1"/>
    <property type="molecule type" value="Genomic_DNA"/>
</dbReference>
<sequence length="496" mass="55830">MAIDQLTEYGLSTDNVLDIPPVTDQQTPYLPGTYSAARSSIFYHAMDLDGKFDFPRIRHALLSLLRQFDMLRIVVIPYKTVFLQTVLRYVHFDSTVFETATDGLGGYTLHLKKQDSQSDLRLGDVFTKFFTIHQTRDQRYRIVIRLSHVQYDGIALRRMWTAFEDNYNSSVCANDVYHFSTERRCQSTGASCLRAALEPNSSVKSTFQLGYVAGSEVVKTLPAAVINSKDFTFANVLKAAWAYLLARHSATDDVVFGSLVHGRSQAGSQEIFGACVNIIPYRIILEQDWTVRDLLAAVAAQQLASTPFESMGGQSIIRNCTDWAKCMLSLRQAKMVEILFSFKDQVASQAVAERMASDLMETITRLYTKTDAKPIALIAPREIYGMSALLPLPDEKGVRRVSPTSEQLTTLASCSADLRAALGATWCDVLTTQEIPCDNSRPRRRCEQCSKKIQDRQVERYWHRNYKGTMTTESLQHEAGKLQSEILGITAMFIRP</sequence>
<dbReference type="Pfam" id="PF00668">
    <property type="entry name" value="Condensation"/>
    <property type="match status" value="2"/>
</dbReference>
<evidence type="ECO:0000313" key="4">
    <source>
        <dbReference type="EMBL" id="KAF1993096.1"/>
    </source>
</evidence>
<dbReference type="GO" id="GO:0044550">
    <property type="term" value="P:secondary metabolite biosynthetic process"/>
    <property type="evidence" value="ECO:0007669"/>
    <property type="project" value="TreeGrafter"/>
</dbReference>
<reference evidence="4" key="1">
    <citation type="journal article" date="2020" name="Stud. Mycol.">
        <title>101 Dothideomycetes genomes: a test case for predicting lifestyles and emergence of pathogens.</title>
        <authorList>
            <person name="Haridas S."/>
            <person name="Albert R."/>
            <person name="Binder M."/>
            <person name="Bloem J."/>
            <person name="Labutti K."/>
            <person name="Salamov A."/>
            <person name="Andreopoulos B."/>
            <person name="Baker S."/>
            <person name="Barry K."/>
            <person name="Bills G."/>
            <person name="Bluhm B."/>
            <person name="Cannon C."/>
            <person name="Castanera R."/>
            <person name="Culley D."/>
            <person name="Daum C."/>
            <person name="Ezra D."/>
            <person name="Gonzalez J."/>
            <person name="Henrissat B."/>
            <person name="Kuo A."/>
            <person name="Liang C."/>
            <person name="Lipzen A."/>
            <person name="Lutzoni F."/>
            <person name="Magnuson J."/>
            <person name="Mondo S."/>
            <person name="Nolan M."/>
            <person name="Ohm R."/>
            <person name="Pangilinan J."/>
            <person name="Park H.-J."/>
            <person name="Ramirez L."/>
            <person name="Alfaro M."/>
            <person name="Sun H."/>
            <person name="Tritt A."/>
            <person name="Yoshinaga Y."/>
            <person name="Zwiers L.-H."/>
            <person name="Turgeon B."/>
            <person name="Goodwin S."/>
            <person name="Spatafora J."/>
            <person name="Crous P."/>
            <person name="Grigoriev I."/>
        </authorList>
    </citation>
    <scope>NUCLEOTIDE SEQUENCE</scope>
    <source>
        <strain evidence="4">CBS 123094</strain>
    </source>
</reference>
<gene>
    <name evidence="4" type="ORF">P154DRAFT_540702</name>
</gene>
<evidence type="ECO:0000256" key="2">
    <source>
        <dbReference type="ARBA" id="ARBA00029454"/>
    </source>
</evidence>
<name>A0A6A5W631_9PLEO</name>
<dbReference type="GO" id="GO:0016874">
    <property type="term" value="F:ligase activity"/>
    <property type="evidence" value="ECO:0007669"/>
    <property type="project" value="UniProtKB-KW"/>
</dbReference>
<keyword evidence="5" id="KW-1185">Reference proteome</keyword>
<organism evidence="4 5">
    <name type="scientific">Amniculicola lignicola CBS 123094</name>
    <dbReference type="NCBI Taxonomy" id="1392246"/>
    <lineage>
        <taxon>Eukaryota</taxon>
        <taxon>Fungi</taxon>
        <taxon>Dikarya</taxon>
        <taxon>Ascomycota</taxon>
        <taxon>Pezizomycotina</taxon>
        <taxon>Dothideomycetes</taxon>
        <taxon>Pleosporomycetidae</taxon>
        <taxon>Pleosporales</taxon>
        <taxon>Amniculicolaceae</taxon>
        <taxon>Amniculicola</taxon>
    </lineage>
</organism>
<feature type="domain" description="Condensation" evidence="3">
    <location>
        <begin position="215"/>
        <end position="326"/>
    </location>
</feature>
<feature type="domain" description="Condensation" evidence="3">
    <location>
        <begin position="42"/>
        <end position="170"/>
    </location>
</feature>
<dbReference type="InterPro" id="IPR001242">
    <property type="entry name" value="Condensation_dom"/>
</dbReference>
<evidence type="ECO:0000259" key="3">
    <source>
        <dbReference type="Pfam" id="PF00668"/>
    </source>
</evidence>
<accession>A0A6A5W631</accession>
<dbReference type="Gene3D" id="3.30.559.10">
    <property type="entry name" value="Chloramphenicol acetyltransferase-like domain"/>
    <property type="match status" value="1"/>
</dbReference>
<protein>
    <recommendedName>
        <fullName evidence="3">Condensation domain-containing protein</fullName>
    </recommendedName>
</protein>
<dbReference type="SUPFAM" id="SSF52777">
    <property type="entry name" value="CoA-dependent acyltransferases"/>
    <property type="match status" value="2"/>
</dbReference>
<keyword evidence="1" id="KW-0436">Ligase</keyword>
<comment type="similarity">
    <text evidence="2">Belongs to the NRP synthetase family.</text>
</comment>
<dbReference type="Gene3D" id="3.30.559.30">
    <property type="entry name" value="Nonribosomal peptide synthetase, condensation domain"/>
    <property type="match status" value="1"/>
</dbReference>
<evidence type="ECO:0000313" key="5">
    <source>
        <dbReference type="Proteomes" id="UP000799779"/>
    </source>
</evidence>
<dbReference type="Proteomes" id="UP000799779">
    <property type="component" value="Unassembled WGS sequence"/>
</dbReference>
<dbReference type="PANTHER" id="PTHR45527:SF3">
    <property type="entry name" value="SIDEROPHORE SYNTHETASE (EUROFUNG)"/>
    <property type="match status" value="1"/>
</dbReference>
<dbReference type="InterPro" id="IPR023213">
    <property type="entry name" value="CAT-like_dom_sf"/>
</dbReference>
<dbReference type="GO" id="GO:0043041">
    <property type="term" value="P:amino acid activation for nonribosomal peptide biosynthetic process"/>
    <property type="evidence" value="ECO:0007669"/>
    <property type="project" value="TreeGrafter"/>
</dbReference>
<dbReference type="OrthoDB" id="3791627at2759"/>
<dbReference type="PANTHER" id="PTHR45527">
    <property type="entry name" value="NONRIBOSOMAL PEPTIDE SYNTHETASE"/>
    <property type="match status" value="1"/>
</dbReference>
<dbReference type="GO" id="GO:0005737">
    <property type="term" value="C:cytoplasm"/>
    <property type="evidence" value="ECO:0007669"/>
    <property type="project" value="TreeGrafter"/>
</dbReference>